<evidence type="ECO:0000259" key="4">
    <source>
        <dbReference type="PROSITE" id="PS51755"/>
    </source>
</evidence>
<evidence type="ECO:0000313" key="5">
    <source>
        <dbReference type="EMBL" id="QEA16776.1"/>
    </source>
</evidence>
<feature type="domain" description="OmpR/PhoB-type" evidence="4">
    <location>
        <begin position="1"/>
        <end position="95"/>
    </location>
</feature>
<dbReference type="GO" id="GO:0000160">
    <property type="term" value="P:phosphorelay signal transduction system"/>
    <property type="evidence" value="ECO:0007669"/>
    <property type="project" value="InterPro"/>
</dbReference>
<organism evidence="5 6">
    <name type="scientific">Novosphingobium ginsenosidimutans</name>
    <dbReference type="NCBI Taxonomy" id="1176536"/>
    <lineage>
        <taxon>Bacteria</taxon>
        <taxon>Pseudomonadati</taxon>
        <taxon>Pseudomonadota</taxon>
        <taxon>Alphaproteobacteria</taxon>
        <taxon>Sphingomonadales</taxon>
        <taxon>Sphingomonadaceae</taxon>
        <taxon>Novosphingobium</taxon>
    </lineage>
</organism>
<feature type="region of interest" description="Disordered" evidence="3">
    <location>
        <begin position="94"/>
        <end position="118"/>
    </location>
</feature>
<keyword evidence="1 2" id="KW-0238">DNA-binding</keyword>
<dbReference type="InterPro" id="IPR016032">
    <property type="entry name" value="Sig_transdc_resp-reg_C-effctor"/>
</dbReference>
<evidence type="ECO:0000256" key="2">
    <source>
        <dbReference type="PROSITE-ProRule" id="PRU01091"/>
    </source>
</evidence>
<protein>
    <recommendedName>
        <fullName evidence="4">OmpR/PhoB-type domain-containing protein</fullName>
    </recommendedName>
</protein>
<dbReference type="GO" id="GO:0003677">
    <property type="term" value="F:DNA binding"/>
    <property type="evidence" value="ECO:0007669"/>
    <property type="project" value="UniProtKB-UniRule"/>
</dbReference>
<dbReference type="Pfam" id="PF00486">
    <property type="entry name" value="Trans_reg_C"/>
    <property type="match status" value="1"/>
</dbReference>
<evidence type="ECO:0000256" key="1">
    <source>
        <dbReference type="ARBA" id="ARBA00023125"/>
    </source>
</evidence>
<dbReference type="AlphaFoldDB" id="A0A5B8S5C3"/>
<name>A0A5B8S5C3_9SPHN</name>
<sequence>MAVSMTWPQYLRSECTVTGFTVKLTEYEAEALLLLMLRCPNPVSKQEMIEWLWPDPSLEPEFTENMVYHTMRRLRAKVGEFHITSRVTFGYRMMQKPEPERGRERGKRGPARSLQMAA</sequence>
<gene>
    <name evidence="5" type="ORF">FRF71_11900</name>
</gene>
<dbReference type="SUPFAM" id="SSF46894">
    <property type="entry name" value="C-terminal effector domain of the bipartite response regulators"/>
    <property type="match status" value="1"/>
</dbReference>
<dbReference type="Gene3D" id="1.10.10.10">
    <property type="entry name" value="Winged helix-like DNA-binding domain superfamily/Winged helix DNA-binding domain"/>
    <property type="match status" value="1"/>
</dbReference>
<dbReference type="KEGG" id="ngf:FRF71_11900"/>
<dbReference type="Proteomes" id="UP000321172">
    <property type="component" value="Chromosome"/>
</dbReference>
<dbReference type="InterPro" id="IPR001867">
    <property type="entry name" value="OmpR/PhoB-type_DNA-bd"/>
</dbReference>
<dbReference type="EMBL" id="CP042345">
    <property type="protein sequence ID" value="QEA16776.1"/>
    <property type="molecule type" value="Genomic_DNA"/>
</dbReference>
<dbReference type="SMART" id="SM00862">
    <property type="entry name" value="Trans_reg_C"/>
    <property type="match status" value="1"/>
</dbReference>
<accession>A0A5B8S5C3</accession>
<dbReference type="PROSITE" id="PS51755">
    <property type="entry name" value="OMPR_PHOB"/>
    <property type="match status" value="1"/>
</dbReference>
<feature type="DNA-binding region" description="OmpR/PhoB-type" evidence="2">
    <location>
        <begin position="1"/>
        <end position="95"/>
    </location>
</feature>
<keyword evidence="6" id="KW-1185">Reference proteome</keyword>
<evidence type="ECO:0000313" key="6">
    <source>
        <dbReference type="Proteomes" id="UP000321172"/>
    </source>
</evidence>
<evidence type="ECO:0000256" key="3">
    <source>
        <dbReference type="SAM" id="MobiDB-lite"/>
    </source>
</evidence>
<reference evidence="5 6" key="1">
    <citation type="journal article" date="2013" name="J. Microbiol. Biotechnol.">
        <title>Novosphingobium ginsenosidimutans sp. nov., with the ability to convert ginsenoside.</title>
        <authorList>
            <person name="Kim J.K."/>
            <person name="He D."/>
            <person name="Liu Q.M."/>
            <person name="Park H.Y."/>
            <person name="Jung M.S."/>
            <person name="Yoon M.H."/>
            <person name="Kim S.C."/>
            <person name="Im W.T."/>
        </authorList>
    </citation>
    <scope>NUCLEOTIDE SEQUENCE [LARGE SCALE GENOMIC DNA]</scope>
    <source>
        <strain evidence="5 6">FW-6</strain>
    </source>
</reference>
<dbReference type="GO" id="GO:0006355">
    <property type="term" value="P:regulation of DNA-templated transcription"/>
    <property type="evidence" value="ECO:0007669"/>
    <property type="project" value="InterPro"/>
</dbReference>
<proteinExistence type="predicted"/>
<dbReference type="InterPro" id="IPR036388">
    <property type="entry name" value="WH-like_DNA-bd_sf"/>
</dbReference>